<evidence type="ECO:0000313" key="3">
    <source>
        <dbReference type="EMBL" id="KAG9331492.1"/>
    </source>
</evidence>
<protein>
    <recommendedName>
        <fullName evidence="2">ILEI/PANDER domain-containing protein</fullName>
    </recommendedName>
</protein>
<organism evidence="3 4">
    <name type="scientific">Albula glossodonta</name>
    <name type="common">roundjaw bonefish</name>
    <dbReference type="NCBI Taxonomy" id="121402"/>
    <lineage>
        <taxon>Eukaryota</taxon>
        <taxon>Metazoa</taxon>
        <taxon>Chordata</taxon>
        <taxon>Craniata</taxon>
        <taxon>Vertebrata</taxon>
        <taxon>Euteleostomi</taxon>
        <taxon>Actinopterygii</taxon>
        <taxon>Neopterygii</taxon>
        <taxon>Teleostei</taxon>
        <taxon>Albuliformes</taxon>
        <taxon>Albulidae</taxon>
        <taxon>Albula</taxon>
    </lineage>
</organism>
<sequence>MDKDNVLIQSNQDMSIVLLATRGQLSDNIRLGQLLVPLGAAKAADLQNKESLAFFGFLGSQVAPPWVGLFTGQETENLGVLEKYLPIGQEEYSCERSDQHKPKRKDLELLKEALKND</sequence>
<dbReference type="AlphaFoldDB" id="A0A8T2N1B9"/>
<gene>
    <name evidence="3" type="ORF">JZ751_018895</name>
</gene>
<feature type="domain" description="ILEI/PANDER" evidence="2">
    <location>
        <begin position="8"/>
        <end position="60"/>
    </location>
</feature>
<name>A0A8T2N1B9_9TELE</name>
<dbReference type="EMBL" id="JAFBMS010000326">
    <property type="protein sequence ID" value="KAG9331492.1"/>
    <property type="molecule type" value="Genomic_DNA"/>
</dbReference>
<accession>A0A8T2N1B9</accession>
<dbReference type="InterPro" id="IPR039477">
    <property type="entry name" value="ILEI/PANDER_dom"/>
</dbReference>
<dbReference type="OrthoDB" id="120976at2759"/>
<comment type="caution">
    <text evidence="3">The sequence shown here is derived from an EMBL/GenBank/DDBJ whole genome shotgun (WGS) entry which is preliminary data.</text>
</comment>
<evidence type="ECO:0000256" key="1">
    <source>
        <dbReference type="ARBA" id="ARBA00022734"/>
    </source>
</evidence>
<evidence type="ECO:0000259" key="2">
    <source>
        <dbReference type="Pfam" id="PF15711"/>
    </source>
</evidence>
<keyword evidence="4" id="KW-1185">Reference proteome</keyword>
<keyword evidence="1" id="KW-0430">Lectin</keyword>
<dbReference type="GO" id="GO:0030246">
    <property type="term" value="F:carbohydrate binding"/>
    <property type="evidence" value="ECO:0007669"/>
    <property type="project" value="UniProtKB-KW"/>
</dbReference>
<dbReference type="Proteomes" id="UP000824540">
    <property type="component" value="Unassembled WGS sequence"/>
</dbReference>
<evidence type="ECO:0000313" key="4">
    <source>
        <dbReference type="Proteomes" id="UP000824540"/>
    </source>
</evidence>
<dbReference type="Pfam" id="PF15711">
    <property type="entry name" value="ILEI"/>
    <property type="match status" value="1"/>
</dbReference>
<proteinExistence type="predicted"/>
<reference evidence="3" key="1">
    <citation type="thesis" date="2021" institute="BYU ScholarsArchive" country="Provo, UT, USA">
        <title>Applications of and Algorithms for Genome Assembly and Genomic Analyses with an Emphasis on Marine Teleosts.</title>
        <authorList>
            <person name="Pickett B.D."/>
        </authorList>
    </citation>
    <scope>NUCLEOTIDE SEQUENCE</scope>
    <source>
        <strain evidence="3">HI-2016</strain>
    </source>
</reference>